<evidence type="ECO:0000313" key="4">
    <source>
        <dbReference type="Proteomes" id="UP001153069"/>
    </source>
</evidence>
<sequence length="457" mass="50449">MRVLLLTIGSRGDVEPFCAIAKELLQQGHQVDFFVEPNWKFLIEPLTVTQEFGNVVSVSVHELPFSNASFSPNGASLQSLVDIQANYILPCFQRVCQVAKGCQCLVANSIASYLMVLVAIAENLPTILIHLQPLLPNQVFPSYRISPPNFCRAIQQYHSSLKEGAPIPYQPDYLFEINQNLYCALLQNGLLEKSCGIQPPMMSWEQMLPILSGCHPQFTIVNAYSNHLIPIMEGTPAVGPYVKDVGPLADGYISSNQDGLPDSVQSFLMRNDNTKPIAIGFGSMPVQQQQLDAVWQALQTLPDSQRVILIGKALTPPTPTHNNPQQWLHVTAIPYPLLLPHCSMMICHGGAGVLQACLRAGIPSLVCPVMGDQFALAAVVHTLQYGQKACRRFAELEAKDLIRGIRYLLQSTQISENCQQVAKRILVEQQEQQEVPTGPRKLLCIMKLAVEAHHSGE</sequence>
<dbReference type="InterPro" id="IPR050426">
    <property type="entry name" value="Glycosyltransferase_28"/>
</dbReference>
<feature type="domain" description="Glycosyltransferase family 28 N-terminal" evidence="1">
    <location>
        <begin position="3"/>
        <end position="39"/>
    </location>
</feature>
<gene>
    <name evidence="3" type="ORF">SEMRO_233_G094180.1</name>
</gene>
<keyword evidence="4" id="KW-1185">Reference proteome</keyword>
<dbReference type="InterPro" id="IPR004276">
    <property type="entry name" value="GlycoTrans_28_N"/>
</dbReference>
<dbReference type="GO" id="GO:0005975">
    <property type="term" value="P:carbohydrate metabolic process"/>
    <property type="evidence" value="ECO:0007669"/>
    <property type="project" value="InterPro"/>
</dbReference>
<evidence type="ECO:0000259" key="2">
    <source>
        <dbReference type="Pfam" id="PF06722"/>
    </source>
</evidence>
<name>A0A9N8DNT9_9STRA</name>
<dbReference type="Pfam" id="PF06722">
    <property type="entry name" value="EryCIII-like_C"/>
    <property type="match status" value="1"/>
</dbReference>
<evidence type="ECO:0000259" key="1">
    <source>
        <dbReference type="Pfam" id="PF03033"/>
    </source>
</evidence>
<dbReference type="PANTHER" id="PTHR48050">
    <property type="entry name" value="STEROL 3-BETA-GLUCOSYLTRANSFERASE"/>
    <property type="match status" value="1"/>
</dbReference>
<dbReference type="SUPFAM" id="SSF53756">
    <property type="entry name" value="UDP-Glycosyltransferase/glycogen phosphorylase"/>
    <property type="match status" value="1"/>
</dbReference>
<dbReference type="InterPro" id="IPR010610">
    <property type="entry name" value="EryCIII-like_C"/>
</dbReference>
<organism evidence="3 4">
    <name type="scientific">Seminavis robusta</name>
    <dbReference type="NCBI Taxonomy" id="568900"/>
    <lineage>
        <taxon>Eukaryota</taxon>
        <taxon>Sar</taxon>
        <taxon>Stramenopiles</taxon>
        <taxon>Ochrophyta</taxon>
        <taxon>Bacillariophyta</taxon>
        <taxon>Bacillariophyceae</taxon>
        <taxon>Bacillariophycidae</taxon>
        <taxon>Naviculales</taxon>
        <taxon>Naviculaceae</taxon>
        <taxon>Seminavis</taxon>
    </lineage>
</organism>
<evidence type="ECO:0000313" key="3">
    <source>
        <dbReference type="EMBL" id="CAB9505500.1"/>
    </source>
</evidence>
<dbReference type="Pfam" id="PF03033">
    <property type="entry name" value="Glyco_transf_28"/>
    <property type="match status" value="1"/>
</dbReference>
<feature type="domain" description="Erythromycin biosynthesis protein CIII-like C-terminal" evidence="2">
    <location>
        <begin position="324"/>
        <end position="428"/>
    </location>
</feature>
<reference evidence="3" key="1">
    <citation type="submission" date="2020-06" db="EMBL/GenBank/DDBJ databases">
        <authorList>
            <consortium name="Plant Systems Biology data submission"/>
        </authorList>
    </citation>
    <scope>NUCLEOTIDE SEQUENCE</scope>
    <source>
        <strain evidence="3">D6</strain>
    </source>
</reference>
<dbReference type="AlphaFoldDB" id="A0A9N8DNT9"/>
<dbReference type="PANTHER" id="PTHR48050:SF13">
    <property type="entry name" value="STEROL 3-BETA-GLUCOSYLTRANSFERASE UGT80A2"/>
    <property type="match status" value="1"/>
</dbReference>
<dbReference type="EMBL" id="CAICTM010000232">
    <property type="protein sequence ID" value="CAB9505500.1"/>
    <property type="molecule type" value="Genomic_DNA"/>
</dbReference>
<protein>
    <submittedName>
        <fullName evidence="3">Sterol 3-beta-glucosyltransferase</fullName>
    </submittedName>
</protein>
<proteinExistence type="predicted"/>
<dbReference type="OrthoDB" id="5835829at2759"/>
<dbReference type="Gene3D" id="3.40.50.2000">
    <property type="entry name" value="Glycogen Phosphorylase B"/>
    <property type="match status" value="2"/>
</dbReference>
<dbReference type="Proteomes" id="UP001153069">
    <property type="component" value="Unassembled WGS sequence"/>
</dbReference>
<comment type="caution">
    <text evidence="3">The sequence shown here is derived from an EMBL/GenBank/DDBJ whole genome shotgun (WGS) entry which is preliminary data.</text>
</comment>
<dbReference type="GO" id="GO:0035251">
    <property type="term" value="F:UDP-glucosyltransferase activity"/>
    <property type="evidence" value="ECO:0007669"/>
    <property type="project" value="UniProtKB-ARBA"/>
</dbReference>
<accession>A0A9N8DNT9</accession>